<dbReference type="Proteomes" id="UP001302494">
    <property type="component" value="Chromosome"/>
</dbReference>
<dbReference type="PANTHER" id="PTHR33712">
    <property type="entry name" value="LIGHT-INDEPENDENT PROTOCHLOROPHYLLIDE REDUCTASE SUBUNIT B"/>
    <property type="match status" value="1"/>
</dbReference>
<dbReference type="Gene3D" id="1.10.8.550">
    <property type="entry name" value="Proto-chlorophyllide reductase 57 kD subunit B"/>
    <property type="match status" value="2"/>
</dbReference>
<dbReference type="RefSeq" id="WP_312742630.1">
    <property type="nucleotide sequence ID" value="NZ_CP116968.1"/>
</dbReference>
<keyword evidence="4" id="KW-1185">Reference proteome</keyword>
<feature type="region of interest" description="Disordered" evidence="1">
    <location>
        <begin position="97"/>
        <end position="118"/>
    </location>
</feature>
<name>A0AA96GF24_9BACT</name>
<evidence type="ECO:0000256" key="1">
    <source>
        <dbReference type="SAM" id="MobiDB-lite"/>
    </source>
</evidence>
<dbReference type="AlphaFoldDB" id="A0AA96GF24"/>
<dbReference type="EMBL" id="CP116968">
    <property type="protein sequence ID" value="WNM61044.1"/>
    <property type="molecule type" value="Genomic_DNA"/>
</dbReference>
<sequence>MKFVCLKCETYMTFEKVEKPAEGSLGVFFECPSCQSRFSMVTNPGETQMVSSLGVQLGGRTEASKPLEMTRGGLEDNVSAGMGQMAAYLNEKIQSGKPAADPAASGAPATASAPGTTSEGGGCPFSAMVAQMGLGSTGATGTQAPQAVDQLLWTPDAQEKLAKLPSFVQPMVKSSVETYARKNGFTTVTLQVMDDSKNASTEGIKWTPEAQQRLDNIPDFIRPMARREIERLVKERGQSEITAQVMEEAKEKFMKFM</sequence>
<proteinExistence type="predicted"/>
<dbReference type="InterPro" id="IPR042298">
    <property type="entry name" value="P-CP_red_C"/>
</dbReference>
<feature type="compositionally biased region" description="Low complexity" evidence="1">
    <location>
        <begin position="97"/>
        <end position="117"/>
    </location>
</feature>
<dbReference type="InterPro" id="IPR013580">
    <property type="entry name" value="LI-POR_suB-like_C"/>
</dbReference>
<feature type="domain" description="Light-independent protochlorophyllide reductase subunit B-like C-terminal" evidence="2">
    <location>
        <begin position="206"/>
        <end position="250"/>
    </location>
</feature>
<reference evidence="3 4" key="1">
    <citation type="submission" date="2023-01" db="EMBL/GenBank/DDBJ databases">
        <title>Cultivation and genomic characterization of new, ubiquitous marine nitrite-oxidizing bacteria from the Nitrospirales.</title>
        <authorList>
            <person name="Mueller A.J."/>
            <person name="Daebeler A."/>
            <person name="Herbold C.W."/>
            <person name="Kirkegaard R.H."/>
            <person name="Daims H."/>
        </authorList>
    </citation>
    <scope>NUCLEOTIDE SEQUENCE [LARGE SCALE GENOMIC DNA]</scope>
    <source>
        <strain evidence="3 4">DK</strain>
    </source>
</reference>
<dbReference type="Pfam" id="PF08369">
    <property type="entry name" value="PCP_red"/>
    <property type="match status" value="2"/>
</dbReference>
<organism evidence="3 4">
    <name type="scientific">Candidatus Nitrospira neomarina</name>
    <dbReference type="NCBI Taxonomy" id="3020899"/>
    <lineage>
        <taxon>Bacteria</taxon>
        <taxon>Pseudomonadati</taxon>
        <taxon>Nitrospirota</taxon>
        <taxon>Nitrospiria</taxon>
        <taxon>Nitrospirales</taxon>
        <taxon>Nitrospiraceae</taxon>
        <taxon>Nitrospira</taxon>
    </lineage>
</organism>
<evidence type="ECO:0000313" key="4">
    <source>
        <dbReference type="Proteomes" id="UP001302494"/>
    </source>
</evidence>
<evidence type="ECO:0000313" key="3">
    <source>
        <dbReference type="EMBL" id="WNM61044.1"/>
    </source>
</evidence>
<dbReference type="InterPro" id="IPR050152">
    <property type="entry name" value="ChlB/BchB/BchZ"/>
</dbReference>
<dbReference type="GO" id="GO:0015979">
    <property type="term" value="P:photosynthesis"/>
    <property type="evidence" value="ECO:0007669"/>
    <property type="project" value="InterPro"/>
</dbReference>
<accession>A0AA96GF24</accession>
<gene>
    <name evidence="3" type="ORF">PQG83_14950</name>
</gene>
<dbReference type="KEGG" id="nneo:PQG83_14950"/>
<evidence type="ECO:0000259" key="2">
    <source>
        <dbReference type="Pfam" id="PF08369"/>
    </source>
</evidence>
<dbReference type="GO" id="GO:0016491">
    <property type="term" value="F:oxidoreductase activity"/>
    <property type="evidence" value="ECO:0007669"/>
    <property type="project" value="InterPro"/>
</dbReference>
<feature type="domain" description="Light-independent protochlorophyllide reductase subunit B-like C-terminal" evidence="2">
    <location>
        <begin position="153"/>
        <end position="195"/>
    </location>
</feature>
<dbReference type="GO" id="GO:0015995">
    <property type="term" value="P:chlorophyll biosynthetic process"/>
    <property type="evidence" value="ECO:0007669"/>
    <property type="project" value="InterPro"/>
</dbReference>
<protein>
    <submittedName>
        <fullName evidence="3">PCP reductase family protein</fullName>
    </submittedName>
</protein>
<dbReference type="PANTHER" id="PTHR33712:SF7">
    <property type="entry name" value="LIGHT-INDEPENDENT PROTOCHLOROPHYLLIDE REDUCTASE SUBUNIT B"/>
    <property type="match status" value="1"/>
</dbReference>